<accession>A0A0C9XCF1</accession>
<dbReference type="AlphaFoldDB" id="A0A0C9XCF1"/>
<sequence length="311" mass="35153">MTVLSTLGITESYTNVVIKNKRCQRKKKIELTPRPASIDNTTPPAITSTSERESIPLSCYSGTLRQLSDSMCAQAWQIAATGLYSNVYDNINMMFRSPEQIIGHHDTQENGTGATLIPLFKARIEDLKTVDYQAQFLAAPRLKLTDNLHTPQVKKHLIFTILCIIIKNGGDGFQKFEGKLKDQQPATSKKIELHKSDLHPLLAWKIDESSIIEMQRLMRRLEVSSNSTKYPTPQSVYSFMVEINFPWHAFARSRTFMQVKKPGSMHSLVQHGLLASFTERLQIFTATFSHTGENPTLVEETQTPFGIITHD</sequence>
<dbReference type="EMBL" id="KN838592">
    <property type="protein sequence ID" value="KIK02511.1"/>
    <property type="molecule type" value="Genomic_DNA"/>
</dbReference>
<evidence type="ECO:0000259" key="2">
    <source>
        <dbReference type="Pfam" id="PF20231"/>
    </source>
</evidence>
<feature type="compositionally biased region" description="Polar residues" evidence="1">
    <location>
        <begin position="38"/>
        <end position="49"/>
    </location>
</feature>
<dbReference type="InterPro" id="IPR046496">
    <property type="entry name" value="DUF6589"/>
</dbReference>
<organism evidence="3 4">
    <name type="scientific">Laccaria amethystina LaAM-08-1</name>
    <dbReference type="NCBI Taxonomy" id="1095629"/>
    <lineage>
        <taxon>Eukaryota</taxon>
        <taxon>Fungi</taxon>
        <taxon>Dikarya</taxon>
        <taxon>Basidiomycota</taxon>
        <taxon>Agaricomycotina</taxon>
        <taxon>Agaricomycetes</taxon>
        <taxon>Agaricomycetidae</taxon>
        <taxon>Agaricales</taxon>
        <taxon>Agaricineae</taxon>
        <taxon>Hydnangiaceae</taxon>
        <taxon>Laccaria</taxon>
    </lineage>
</organism>
<dbReference type="Proteomes" id="UP000054477">
    <property type="component" value="Unassembled WGS sequence"/>
</dbReference>
<protein>
    <recommendedName>
        <fullName evidence="2">DUF6589 domain-containing protein</fullName>
    </recommendedName>
</protein>
<reference evidence="3 4" key="1">
    <citation type="submission" date="2014-04" db="EMBL/GenBank/DDBJ databases">
        <authorList>
            <consortium name="DOE Joint Genome Institute"/>
            <person name="Kuo A."/>
            <person name="Kohler A."/>
            <person name="Nagy L.G."/>
            <person name="Floudas D."/>
            <person name="Copeland A."/>
            <person name="Barry K.W."/>
            <person name="Cichocki N."/>
            <person name="Veneault-Fourrey C."/>
            <person name="LaButti K."/>
            <person name="Lindquist E.A."/>
            <person name="Lipzen A."/>
            <person name="Lundell T."/>
            <person name="Morin E."/>
            <person name="Murat C."/>
            <person name="Sun H."/>
            <person name="Tunlid A."/>
            <person name="Henrissat B."/>
            <person name="Grigoriev I.V."/>
            <person name="Hibbett D.S."/>
            <person name="Martin F."/>
            <person name="Nordberg H.P."/>
            <person name="Cantor M.N."/>
            <person name="Hua S.X."/>
        </authorList>
    </citation>
    <scope>NUCLEOTIDE SEQUENCE [LARGE SCALE GENOMIC DNA]</scope>
    <source>
        <strain evidence="3 4">LaAM-08-1</strain>
    </source>
</reference>
<feature type="region of interest" description="Disordered" evidence="1">
    <location>
        <begin position="29"/>
        <end position="50"/>
    </location>
</feature>
<name>A0A0C9XCF1_9AGAR</name>
<dbReference type="HOGENOM" id="CLU_894481_0_0_1"/>
<evidence type="ECO:0000313" key="4">
    <source>
        <dbReference type="Proteomes" id="UP000054477"/>
    </source>
</evidence>
<evidence type="ECO:0000256" key="1">
    <source>
        <dbReference type="SAM" id="MobiDB-lite"/>
    </source>
</evidence>
<dbReference type="STRING" id="1095629.A0A0C9XCF1"/>
<keyword evidence="4" id="KW-1185">Reference proteome</keyword>
<dbReference type="OrthoDB" id="2496395at2759"/>
<reference evidence="4" key="2">
    <citation type="submission" date="2015-01" db="EMBL/GenBank/DDBJ databases">
        <title>Evolutionary Origins and Diversification of the Mycorrhizal Mutualists.</title>
        <authorList>
            <consortium name="DOE Joint Genome Institute"/>
            <consortium name="Mycorrhizal Genomics Consortium"/>
            <person name="Kohler A."/>
            <person name="Kuo A."/>
            <person name="Nagy L.G."/>
            <person name="Floudas D."/>
            <person name="Copeland A."/>
            <person name="Barry K.W."/>
            <person name="Cichocki N."/>
            <person name="Veneault-Fourrey C."/>
            <person name="LaButti K."/>
            <person name="Lindquist E.A."/>
            <person name="Lipzen A."/>
            <person name="Lundell T."/>
            <person name="Morin E."/>
            <person name="Murat C."/>
            <person name="Riley R."/>
            <person name="Ohm R."/>
            <person name="Sun H."/>
            <person name="Tunlid A."/>
            <person name="Henrissat B."/>
            <person name="Grigoriev I.V."/>
            <person name="Hibbett D.S."/>
            <person name="Martin F."/>
        </authorList>
    </citation>
    <scope>NUCLEOTIDE SEQUENCE [LARGE SCALE GENOMIC DNA]</scope>
    <source>
        <strain evidence="4">LaAM-08-1</strain>
    </source>
</reference>
<feature type="domain" description="DUF6589" evidence="2">
    <location>
        <begin position="146"/>
        <end position="224"/>
    </location>
</feature>
<evidence type="ECO:0000313" key="3">
    <source>
        <dbReference type="EMBL" id="KIK02511.1"/>
    </source>
</evidence>
<proteinExistence type="predicted"/>
<gene>
    <name evidence="3" type="ORF">K443DRAFT_6141</name>
</gene>
<dbReference type="Pfam" id="PF20231">
    <property type="entry name" value="DUF6589"/>
    <property type="match status" value="1"/>
</dbReference>